<protein>
    <submittedName>
        <fullName evidence="1">Uncharacterized protein</fullName>
    </submittedName>
</protein>
<comment type="caution">
    <text evidence="1">The sequence shown here is derived from an EMBL/GenBank/DDBJ whole genome shotgun (WGS) entry which is preliminary data.</text>
</comment>
<dbReference type="RefSeq" id="WP_146509608.1">
    <property type="nucleotide sequence ID" value="NZ_SIHI01000001.1"/>
</dbReference>
<dbReference type="AlphaFoldDB" id="A0A5C5X865"/>
<organism evidence="1 2">
    <name type="scientific">Thalassoglobus neptunius</name>
    <dbReference type="NCBI Taxonomy" id="1938619"/>
    <lineage>
        <taxon>Bacteria</taxon>
        <taxon>Pseudomonadati</taxon>
        <taxon>Planctomycetota</taxon>
        <taxon>Planctomycetia</taxon>
        <taxon>Planctomycetales</taxon>
        <taxon>Planctomycetaceae</taxon>
        <taxon>Thalassoglobus</taxon>
    </lineage>
</organism>
<dbReference type="Proteomes" id="UP000317243">
    <property type="component" value="Unassembled WGS sequence"/>
</dbReference>
<keyword evidence="2" id="KW-1185">Reference proteome</keyword>
<dbReference type="EMBL" id="SIHI01000001">
    <property type="protein sequence ID" value="TWT58899.1"/>
    <property type="molecule type" value="Genomic_DNA"/>
</dbReference>
<accession>A0A5C5X865</accession>
<gene>
    <name evidence="1" type="ORF">KOR42_22860</name>
</gene>
<proteinExistence type="predicted"/>
<sequence length="172" mass="19011">MSDSEKESFLKRAKRQVKTVVLTLAVAGTIAGAEKAGVLPKGQDPPHAGASEVQWSKWLCTEVCRLDAEVHAEYRLPNGKRVDIYDPAAEICWEVEWCAKADAAFGQAARYAQQTGTTAGVWLLKESEDDEAYLEAILSLDYFEKHGVRIPCRVTKVLDGTTLTIRTARKVE</sequence>
<evidence type="ECO:0000313" key="1">
    <source>
        <dbReference type="EMBL" id="TWT58899.1"/>
    </source>
</evidence>
<reference evidence="1 2" key="1">
    <citation type="submission" date="2019-02" db="EMBL/GenBank/DDBJ databases">
        <title>Deep-cultivation of Planctomycetes and their phenomic and genomic characterization uncovers novel biology.</title>
        <authorList>
            <person name="Wiegand S."/>
            <person name="Jogler M."/>
            <person name="Boedeker C."/>
            <person name="Pinto D."/>
            <person name="Vollmers J."/>
            <person name="Rivas-Marin E."/>
            <person name="Kohn T."/>
            <person name="Peeters S.H."/>
            <person name="Heuer A."/>
            <person name="Rast P."/>
            <person name="Oberbeckmann S."/>
            <person name="Bunk B."/>
            <person name="Jeske O."/>
            <person name="Meyerdierks A."/>
            <person name="Storesund J.E."/>
            <person name="Kallscheuer N."/>
            <person name="Luecker S."/>
            <person name="Lage O.M."/>
            <person name="Pohl T."/>
            <person name="Merkel B.J."/>
            <person name="Hornburger P."/>
            <person name="Mueller R.-W."/>
            <person name="Bruemmer F."/>
            <person name="Labrenz M."/>
            <person name="Spormann A.M."/>
            <person name="Op Den Camp H."/>
            <person name="Overmann J."/>
            <person name="Amann R."/>
            <person name="Jetten M.S.M."/>
            <person name="Mascher T."/>
            <person name="Medema M.H."/>
            <person name="Devos D.P."/>
            <person name="Kaster A.-K."/>
            <person name="Ovreas L."/>
            <person name="Rohde M."/>
            <person name="Galperin M.Y."/>
            <person name="Jogler C."/>
        </authorList>
    </citation>
    <scope>NUCLEOTIDE SEQUENCE [LARGE SCALE GENOMIC DNA]</scope>
    <source>
        <strain evidence="1 2">KOR42</strain>
    </source>
</reference>
<evidence type="ECO:0000313" key="2">
    <source>
        <dbReference type="Proteomes" id="UP000317243"/>
    </source>
</evidence>
<dbReference type="OrthoDB" id="5457266at2"/>
<name>A0A5C5X865_9PLAN</name>